<dbReference type="SUPFAM" id="SSF52540">
    <property type="entry name" value="P-loop containing nucleoside triphosphate hydrolases"/>
    <property type="match status" value="2"/>
</dbReference>
<evidence type="ECO:0000313" key="2">
    <source>
        <dbReference type="EMBL" id="RID90711.1"/>
    </source>
</evidence>
<gene>
    <name evidence="2" type="ORF">D2N39_17055</name>
</gene>
<keyword evidence="2" id="KW-0067">ATP-binding</keyword>
<evidence type="ECO:0000313" key="3">
    <source>
        <dbReference type="Proteomes" id="UP000266649"/>
    </source>
</evidence>
<dbReference type="InterPro" id="IPR027417">
    <property type="entry name" value="P-loop_NTPase"/>
</dbReference>
<dbReference type="PROSITE" id="PS51194">
    <property type="entry name" value="HELICASE_CTER"/>
    <property type="match status" value="1"/>
</dbReference>
<dbReference type="AlphaFoldDB" id="A0A398BP35"/>
<keyword evidence="3" id="KW-1185">Reference proteome</keyword>
<dbReference type="Proteomes" id="UP000266649">
    <property type="component" value="Unassembled WGS sequence"/>
</dbReference>
<comment type="caution">
    <text evidence="2">The sequence shown here is derived from an EMBL/GenBank/DDBJ whole genome shotgun (WGS) entry which is preliminary data.</text>
</comment>
<sequence length="1061" mass="117472">MTEKLTNRFDAEAALRPLKAFQRATVEHVAARLLTDPDRVTQFLVADEVGLGKTMVARGVIARTIEALQDRVARIDIVYICSNAAIARQNVKKLNVLGDGRANVLPTRLTMLALELARAGGIRPRGVNFFSLTPGTSLDLKEGGGQKEERALILRMLRPILSDEAAASAFLQSWAGTQGWETTRAMIERAPMEELIATRFRSAVQGDPDLLVAFEKLAAKAKGLGTSDSAFNRQREATLGRLRTLLARESAHALEPDLIVLDEFQRFQAVLTGNDEAADLARRLFGFIDEEGNNARTLLLSATPYRMLTLEGDSQLGEEEQDSGEHYREFLSVLGFLFGPERAPDLLADLEAEMRRYRAALAQLPQSQPEAQGAARKIETRLRQVIARTERVQETKARDGMVKEVVPALRVLPDDLRDAKAMNALAQAFDAADVTGFWKSAPYLLSFMRDYDLARRIELAKDQPTQAQRKALKAALRCQLSHHELEAYAPVEPGNARMRALIDLAFCDDLERRLWMPPSLPSFGVTVPASKVLVFSDWQMVPDAIAALLSYEAERRMGMGQARGNARAHVYSEQLTARPLRFTVTEERLAGLRLLPLILPSPHLARVVDPLMLSHGAPLPDYAALRAAACARLEPLAKQIAADCAEAEREVTWDWAGVAACDLTQAGFASWLAPGGAAEREGDETGWREHLSALRAAGGAELLGRPGQAVLLDHLVDLALGSPATCALRALARQAPDLSLDDPALLSAATKIAMGFRRLFNQPEAQALLRADSDEAYWRAVLDHCARNDLSAVLDEYLHVLREAEGLAEQPSDVALPQLAEKVLEALSLLPAQIDLRHYALRGTSIVIDRQHRRRANFRMRGRFATRLVTGGSGEDGTQRVDQVRQAFNSPFRPFVLASTSIGQEGLDFHLYCHRVVHWNLPGNPVDMEQREGRVHRYKNHAVRLNLAQAHQGSLVEEPREDPWARMFEAARQGAESSADMVPYWLFEGDHKVERHVLSLPFSRESTRLGWLNRSVALYRLAFGQPRQDDLLSILDSAAAQLAPCELDALQISLRPKPIRS</sequence>
<dbReference type="EMBL" id="QXXQ01000011">
    <property type="protein sequence ID" value="RID90711.1"/>
    <property type="molecule type" value="Genomic_DNA"/>
</dbReference>
<dbReference type="RefSeq" id="WP_119135968.1">
    <property type="nucleotide sequence ID" value="NZ_QXXQ01000011.1"/>
</dbReference>
<dbReference type="InterPro" id="IPR014001">
    <property type="entry name" value="Helicase_ATP-bd"/>
</dbReference>
<protein>
    <submittedName>
        <fullName evidence="2">DEAD/DEAH box helicase</fullName>
    </submittedName>
</protein>
<accession>A0A398BP35</accession>
<keyword evidence="2" id="KW-0347">Helicase</keyword>
<evidence type="ECO:0000259" key="1">
    <source>
        <dbReference type="PROSITE" id="PS51194"/>
    </source>
</evidence>
<keyword evidence="2" id="KW-0547">Nucleotide-binding</keyword>
<feature type="domain" description="Helicase C-terminal" evidence="1">
    <location>
        <begin position="833"/>
        <end position="990"/>
    </location>
</feature>
<dbReference type="GO" id="GO:0004386">
    <property type="term" value="F:helicase activity"/>
    <property type="evidence" value="ECO:0007669"/>
    <property type="project" value="UniProtKB-KW"/>
</dbReference>
<keyword evidence="2" id="KW-0378">Hydrolase</keyword>
<dbReference type="SMART" id="SM00487">
    <property type="entry name" value="DEXDc"/>
    <property type="match status" value="1"/>
</dbReference>
<organism evidence="2 3">
    <name type="scientific">Gemmobacter lutimaris</name>
    <dbReference type="NCBI Taxonomy" id="2306023"/>
    <lineage>
        <taxon>Bacteria</taxon>
        <taxon>Pseudomonadati</taxon>
        <taxon>Pseudomonadota</taxon>
        <taxon>Alphaproteobacteria</taxon>
        <taxon>Rhodobacterales</taxon>
        <taxon>Paracoccaceae</taxon>
        <taxon>Gemmobacter</taxon>
    </lineage>
</organism>
<dbReference type="Pfam" id="PF00271">
    <property type="entry name" value="Helicase_C"/>
    <property type="match status" value="1"/>
</dbReference>
<dbReference type="InterPro" id="IPR001650">
    <property type="entry name" value="Helicase_C-like"/>
</dbReference>
<proteinExistence type="predicted"/>
<dbReference type="Gene3D" id="3.40.50.300">
    <property type="entry name" value="P-loop containing nucleotide triphosphate hydrolases"/>
    <property type="match status" value="2"/>
</dbReference>
<dbReference type="OrthoDB" id="9814088at2"/>
<reference evidence="2 3" key="1">
    <citation type="submission" date="2018-09" db="EMBL/GenBank/DDBJ databases">
        <title>Gemmobacter lutimaris sp. nov., a marine bacterium isolated from tidal flat.</title>
        <authorList>
            <person name="Lee D.W."/>
            <person name="Yoo Y."/>
            <person name="Kim J.-J."/>
            <person name="Kim B.S."/>
        </authorList>
    </citation>
    <scope>NUCLEOTIDE SEQUENCE [LARGE SCALE GENOMIC DNA]</scope>
    <source>
        <strain evidence="2 3">YJ-T1-11</strain>
    </source>
</reference>
<name>A0A398BP35_9RHOB</name>